<sequence>MRQGVVDLTANSLVYFSSRRISVLLSYLERTMNQLNPTLALAGVLAFVVATPVSGQMPSFPDQAVLPT</sequence>
<evidence type="ECO:0000313" key="1">
    <source>
        <dbReference type="EMBL" id="SVE40321.1"/>
    </source>
</evidence>
<reference evidence="1" key="1">
    <citation type="submission" date="2018-05" db="EMBL/GenBank/DDBJ databases">
        <authorList>
            <person name="Lanie J.A."/>
            <person name="Ng W.-L."/>
            <person name="Kazmierczak K.M."/>
            <person name="Andrzejewski T.M."/>
            <person name="Davidsen T.M."/>
            <person name="Wayne K.J."/>
            <person name="Tettelin H."/>
            <person name="Glass J.I."/>
            <person name="Rusch D."/>
            <person name="Podicherti R."/>
            <person name="Tsui H.-C.T."/>
            <person name="Winkler M.E."/>
        </authorList>
    </citation>
    <scope>NUCLEOTIDE SEQUENCE</scope>
</reference>
<name>A0A383D7G9_9ZZZZ</name>
<proteinExistence type="predicted"/>
<gene>
    <name evidence="1" type="ORF">METZ01_LOCUS493175</name>
</gene>
<protein>
    <submittedName>
        <fullName evidence="1">Uncharacterized protein</fullName>
    </submittedName>
</protein>
<dbReference type="AlphaFoldDB" id="A0A383D7G9"/>
<dbReference type="EMBL" id="UINC01214887">
    <property type="protein sequence ID" value="SVE40321.1"/>
    <property type="molecule type" value="Genomic_DNA"/>
</dbReference>
<accession>A0A383D7G9</accession>
<feature type="non-terminal residue" evidence="1">
    <location>
        <position position="68"/>
    </location>
</feature>
<organism evidence="1">
    <name type="scientific">marine metagenome</name>
    <dbReference type="NCBI Taxonomy" id="408172"/>
    <lineage>
        <taxon>unclassified sequences</taxon>
        <taxon>metagenomes</taxon>
        <taxon>ecological metagenomes</taxon>
    </lineage>
</organism>